<reference evidence="3 4" key="1">
    <citation type="submission" date="2024-09" db="EMBL/GenBank/DDBJ databases">
        <authorList>
            <person name="Sun Q."/>
            <person name="Mori K."/>
        </authorList>
    </citation>
    <scope>NUCLEOTIDE SEQUENCE [LARGE SCALE GENOMIC DNA]</scope>
    <source>
        <strain evidence="3 4">TBRC 5777</strain>
    </source>
</reference>
<feature type="domain" description="Amidohydrolase-related" evidence="2">
    <location>
        <begin position="23"/>
        <end position="323"/>
    </location>
</feature>
<proteinExistence type="predicted"/>
<dbReference type="InterPro" id="IPR032465">
    <property type="entry name" value="ACMSD"/>
</dbReference>
<protein>
    <submittedName>
        <fullName evidence="3">Amidohydrolase family protein</fullName>
    </submittedName>
</protein>
<dbReference type="InterPro" id="IPR006680">
    <property type="entry name" value="Amidohydro-rel"/>
</dbReference>
<accession>A0ABV6JTV9</accession>
<evidence type="ECO:0000256" key="1">
    <source>
        <dbReference type="ARBA" id="ARBA00023239"/>
    </source>
</evidence>
<comment type="caution">
    <text evidence="3">The sequence shown here is derived from an EMBL/GenBank/DDBJ whole genome shotgun (WGS) entry which is preliminary data.</text>
</comment>
<dbReference type="RefSeq" id="WP_377044800.1">
    <property type="nucleotide sequence ID" value="NZ_JBHLUN010000008.1"/>
</dbReference>
<dbReference type="EMBL" id="JBHLUN010000008">
    <property type="protein sequence ID" value="MFC0409049.1"/>
    <property type="molecule type" value="Genomic_DNA"/>
</dbReference>
<dbReference type="PANTHER" id="PTHR21240:SF28">
    <property type="entry name" value="ISO-OROTATE DECARBOXYLASE (EUROFUNG)"/>
    <property type="match status" value="1"/>
</dbReference>
<sequence>MLAADAPASPRPVSIGGRRAPVCDVHAHCAFPAVSEAIRGTAFDRPIAPPSLVIGQNRIAAMDARGIDVALLSVNVYWWYEADRDLAARVVRLQDEGLAELCHAYPGRFLAASSPAVQFPDLAAEQIEYAVRNLGARAASVGGHVRGEMLSAPRFDPFWAKVVELDVPVFMHPDGAQNLVPARAWEGRGELGNVIGNPLETTMFLSRMIFDGTLDRFPRLRIIAAHAGGYLPSYLGRVEVACEVRPAAGCLNRRRPSEYLRDQIMADSMVFSEQGIRHLVAEMGPGQILYGSDMPYVWPDTVDNVLRAQGIGDEEKRAILGGNFQQVLRMS</sequence>
<dbReference type="Pfam" id="PF04909">
    <property type="entry name" value="Amidohydro_2"/>
    <property type="match status" value="1"/>
</dbReference>
<keyword evidence="1" id="KW-0456">Lyase</keyword>
<dbReference type="Proteomes" id="UP001589865">
    <property type="component" value="Unassembled WGS sequence"/>
</dbReference>
<keyword evidence="4" id="KW-1185">Reference proteome</keyword>
<dbReference type="Gene3D" id="3.20.20.140">
    <property type="entry name" value="Metal-dependent hydrolases"/>
    <property type="match status" value="1"/>
</dbReference>
<dbReference type="SUPFAM" id="SSF51556">
    <property type="entry name" value="Metallo-dependent hydrolases"/>
    <property type="match status" value="1"/>
</dbReference>
<name>A0ABV6JTV9_9PROT</name>
<gene>
    <name evidence="3" type="ORF">ACFFGY_12370</name>
</gene>
<evidence type="ECO:0000259" key="2">
    <source>
        <dbReference type="Pfam" id="PF04909"/>
    </source>
</evidence>
<dbReference type="PANTHER" id="PTHR21240">
    <property type="entry name" value="2-AMINO-3-CARBOXYLMUCONATE-6-SEMIALDEHYDE DECARBOXYLASE"/>
    <property type="match status" value="1"/>
</dbReference>
<organism evidence="3 4">
    <name type="scientific">Roseomonas elaeocarpi</name>
    <dbReference type="NCBI Taxonomy" id="907779"/>
    <lineage>
        <taxon>Bacteria</taxon>
        <taxon>Pseudomonadati</taxon>
        <taxon>Pseudomonadota</taxon>
        <taxon>Alphaproteobacteria</taxon>
        <taxon>Acetobacterales</taxon>
        <taxon>Roseomonadaceae</taxon>
        <taxon>Roseomonas</taxon>
    </lineage>
</organism>
<evidence type="ECO:0000313" key="3">
    <source>
        <dbReference type="EMBL" id="MFC0409049.1"/>
    </source>
</evidence>
<dbReference type="InterPro" id="IPR032466">
    <property type="entry name" value="Metal_Hydrolase"/>
</dbReference>
<evidence type="ECO:0000313" key="4">
    <source>
        <dbReference type="Proteomes" id="UP001589865"/>
    </source>
</evidence>